<dbReference type="GO" id="GO:0046654">
    <property type="term" value="P:tetrahydrofolate biosynthetic process"/>
    <property type="evidence" value="ECO:0007669"/>
    <property type="project" value="InterPro"/>
</dbReference>
<evidence type="ECO:0000313" key="14">
    <source>
        <dbReference type="Proteomes" id="UP000655208"/>
    </source>
</evidence>
<keyword evidence="7 9" id="KW-0560">Oxidoreductase</keyword>
<evidence type="ECO:0000256" key="3">
    <source>
        <dbReference type="ARBA" id="ARBA00012856"/>
    </source>
</evidence>
<dbReference type="InterPro" id="IPR012259">
    <property type="entry name" value="DHFR"/>
</dbReference>
<evidence type="ECO:0000256" key="2">
    <source>
        <dbReference type="ARBA" id="ARBA00009539"/>
    </source>
</evidence>
<evidence type="ECO:0000256" key="1">
    <source>
        <dbReference type="ARBA" id="ARBA00004903"/>
    </source>
</evidence>
<dbReference type="Pfam" id="PF00186">
    <property type="entry name" value="DHFR_1"/>
    <property type="match status" value="1"/>
</dbReference>
<dbReference type="PANTHER" id="PTHR48069:SF3">
    <property type="entry name" value="DIHYDROFOLATE REDUCTASE"/>
    <property type="match status" value="1"/>
</dbReference>
<dbReference type="EC" id="1.5.1.3" evidence="3 9"/>
<evidence type="ECO:0000256" key="4">
    <source>
        <dbReference type="ARBA" id="ARBA00018886"/>
    </source>
</evidence>
<dbReference type="FunFam" id="3.40.430.10:FF:000001">
    <property type="entry name" value="Dihydrofolate reductase"/>
    <property type="match status" value="1"/>
</dbReference>
<evidence type="ECO:0000256" key="10">
    <source>
        <dbReference type="RuleBase" id="RU004474"/>
    </source>
</evidence>
<evidence type="ECO:0000256" key="6">
    <source>
        <dbReference type="ARBA" id="ARBA00022857"/>
    </source>
</evidence>
<dbReference type="GO" id="GO:0005829">
    <property type="term" value="C:cytosol"/>
    <property type="evidence" value="ECO:0007669"/>
    <property type="project" value="TreeGrafter"/>
</dbReference>
<dbReference type="GO" id="GO:0046452">
    <property type="term" value="P:dihydrofolate metabolic process"/>
    <property type="evidence" value="ECO:0007669"/>
    <property type="project" value="TreeGrafter"/>
</dbReference>
<feature type="domain" description="DHFR" evidence="12">
    <location>
        <begin position="2"/>
        <end position="179"/>
    </location>
</feature>
<organism evidence="13 14">
    <name type="scientific">Nakamurella endophytica</name>
    <dbReference type="NCBI Taxonomy" id="1748367"/>
    <lineage>
        <taxon>Bacteria</taxon>
        <taxon>Bacillati</taxon>
        <taxon>Actinomycetota</taxon>
        <taxon>Actinomycetes</taxon>
        <taxon>Nakamurellales</taxon>
        <taxon>Nakamurellaceae</taxon>
        <taxon>Nakamurella</taxon>
    </lineage>
</organism>
<protein>
    <recommendedName>
        <fullName evidence="4 9">Dihydrofolate reductase</fullName>
        <ecNumber evidence="3 9">1.5.1.3</ecNumber>
    </recommendedName>
</protein>
<evidence type="ECO:0000256" key="11">
    <source>
        <dbReference type="SAM" id="MobiDB-lite"/>
    </source>
</evidence>
<dbReference type="PROSITE" id="PS51330">
    <property type="entry name" value="DHFR_2"/>
    <property type="match status" value="1"/>
</dbReference>
<dbReference type="GO" id="GO:0070401">
    <property type="term" value="F:NADP+ binding"/>
    <property type="evidence" value="ECO:0007669"/>
    <property type="project" value="UniProtKB-ARBA"/>
</dbReference>
<name>A0A917WCX6_9ACTN</name>
<accession>A0A917WCX6</accession>
<comment type="caution">
    <text evidence="13">The sequence shown here is derived from an EMBL/GenBank/DDBJ whole genome shotgun (WGS) entry which is preliminary data.</text>
</comment>
<dbReference type="PIRSF" id="PIRSF000194">
    <property type="entry name" value="DHFR"/>
    <property type="match status" value="1"/>
</dbReference>
<dbReference type="GO" id="GO:0006730">
    <property type="term" value="P:one-carbon metabolic process"/>
    <property type="evidence" value="ECO:0007669"/>
    <property type="project" value="UniProtKB-KW"/>
</dbReference>
<keyword evidence="6 9" id="KW-0521">NADP</keyword>
<dbReference type="PANTHER" id="PTHR48069">
    <property type="entry name" value="DIHYDROFOLATE REDUCTASE"/>
    <property type="match status" value="1"/>
</dbReference>
<feature type="region of interest" description="Disordered" evidence="11">
    <location>
        <begin position="159"/>
        <end position="179"/>
    </location>
</feature>
<dbReference type="GO" id="GO:0004146">
    <property type="term" value="F:dihydrofolate reductase activity"/>
    <property type="evidence" value="ECO:0007669"/>
    <property type="project" value="UniProtKB-EC"/>
</dbReference>
<dbReference type="InterPro" id="IPR001796">
    <property type="entry name" value="DHFR_dom"/>
</dbReference>
<evidence type="ECO:0000256" key="5">
    <source>
        <dbReference type="ARBA" id="ARBA00022563"/>
    </source>
</evidence>
<dbReference type="Proteomes" id="UP000655208">
    <property type="component" value="Unassembled WGS sequence"/>
</dbReference>
<proteinExistence type="inferred from homology"/>
<dbReference type="PROSITE" id="PS00075">
    <property type="entry name" value="DHFR_1"/>
    <property type="match status" value="1"/>
</dbReference>
<gene>
    <name evidence="13" type="ORF">GCM10011594_10730</name>
</gene>
<evidence type="ECO:0000259" key="12">
    <source>
        <dbReference type="PROSITE" id="PS51330"/>
    </source>
</evidence>
<dbReference type="EMBL" id="BMNA01000002">
    <property type="protein sequence ID" value="GGL92766.1"/>
    <property type="molecule type" value="Genomic_DNA"/>
</dbReference>
<evidence type="ECO:0000313" key="13">
    <source>
        <dbReference type="EMBL" id="GGL92766.1"/>
    </source>
</evidence>
<comment type="pathway">
    <text evidence="1 9">Cofactor biosynthesis; tetrahydrofolate biosynthesis; 5,6,7,8-tetrahydrofolate from 7,8-dihydrofolate: step 1/1.</text>
</comment>
<keyword evidence="14" id="KW-1185">Reference proteome</keyword>
<dbReference type="SUPFAM" id="SSF53597">
    <property type="entry name" value="Dihydrofolate reductase-like"/>
    <property type="match status" value="1"/>
</dbReference>
<dbReference type="RefSeq" id="WP_188940467.1">
    <property type="nucleotide sequence ID" value="NZ_BMNA01000002.1"/>
</dbReference>
<dbReference type="PRINTS" id="PR00070">
    <property type="entry name" value="DHFR"/>
</dbReference>
<dbReference type="Gene3D" id="3.40.430.10">
    <property type="entry name" value="Dihydrofolate Reductase, subunit A"/>
    <property type="match status" value="1"/>
</dbReference>
<evidence type="ECO:0000256" key="7">
    <source>
        <dbReference type="ARBA" id="ARBA00023002"/>
    </source>
</evidence>
<comment type="similarity">
    <text evidence="2 9 10">Belongs to the dihydrofolate reductase family.</text>
</comment>
<dbReference type="CDD" id="cd00209">
    <property type="entry name" value="DHFR"/>
    <property type="match status" value="1"/>
</dbReference>
<sequence>MTVTLVAAVAANGVIGADGGMPWHLPEDLRRFRRLTTGRTLVMGRRTWDSIGRPLPGRRTVVVTRDRAWAADGATVAHSLADALALAGPDAVVVGGGEIYAAALPVADVLELTHVDRAVAGDTRFPEIRVDEWRETERQDRDGFSFVRYERRADTGAATPATLAAADVRPGGTDTAPAG</sequence>
<keyword evidence="5 9" id="KW-0554">One-carbon metabolism</keyword>
<reference evidence="13" key="1">
    <citation type="journal article" date="2014" name="Int. J. Syst. Evol. Microbiol.">
        <title>Complete genome sequence of Corynebacterium casei LMG S-19264T (=DSM 44701T), isolated from a smear-ripened cheese.</title>
        <authorList>
            <consortium name="US DOE Joint Genome Institute (JGI-PGF)"/>
            <person name="Walter F."/>
            <person name="Albersmeier A."/>
            <person name="Kalinowski J."/>
            <person name="Ruckert C."/>
        </authorList>
    </citation>
    <scope>NUCLEOTIDE SEQUENCE</scope>
    <source>
        <strain evidence="13">CGMCC 4.7308</strain>
    </source>
</reference>
<reference evidence="13" key="2">
    <citation type="submission" date="2020-09" db="EMBL/GenBank/DDBJ databases">
        <authorList>
            <person name="Sun Q."/>
            <person name="Zhou Y."/>
        </authorList>
    </citation>
    <scope>NUCLEOTIDE SEQUENCE</scope>
    <source>
        <strain evidence="13">CGMCC 4.7308</strain>
    </source>
</reference>
<comment type="function">
    <text evidence="8 9">Key enzyme in folate metabolism. Catalyzes an essential reaction for de novo glycine and purine synthesis, and for DNA precursor synthesis.</text>
</comment>
<dbReference type="GO" id="GO:0046655">
    <property type="term" value="P:folic acid metabolic process"/>
    <property type="evidence" value="ECO:0007669"/>
    <property type="project" value="TreeGrafter"/>
</dbReference>
<dbReference type="InterPro" id="IPR024072">
    <property type="entry name" value="DHFR-like_dom_sf"/>
</dbReference>
<comment type="catalytic activity">
    <reaction evidence="9">
        <text>(6S)-5,6,7,8-tetrahydrofolate + NADP(+) = 7,8-dihydrofolate + NADPH + H(+)</text>
        <dbReference type="Rhea" id="RHEA:15009"/>
        <dbReference type="ChEBI" id="CHEBI:15378"/>
        <dbReference type="ChEBI" id="CHEBI:57451"/>
        <dbReference type="ChEBI" id="CHEBI:57453"/>
        <dbReference type="ChEBI" id="CHEBI:57783"/>
        <dbReference type="ChEBI" id="CHEBI:58349"/>
        <dbReference type="EC" id="1.5.1.3"/>
    </reaction>
</comment>
<dbReference type="InterPro" id="IPR017925">
    <property type="entry name" value="DHFR_CS"/>
</dbReference>
<dbReference type="AlphaFoldDB" id="A0A917WCX6"/>
<evidence type="ECO:0000256" key="8">
    <source>
        <dbReference type="ARBA" id="ARBA00025067"/>
    </source>
</evidence>
<evidence type="ECO:0000256" key="9">
    <source>
        <dbReference type="PIRNR" id="PIRNR000194"/>
    </source>
</evidence>